<accession>A0A9P7Z8M2</accession>
<evidence type="ECO:0000256" key="1">
    <source>
        <dbReference type="ARBA" id="ARBA00004141"/>
    </source>
</evidence>
<dbReference type="EMBL" id="MU253772">
    <property type="protein sequence ID" value="KAG9247449.1"/>
    <property type="molecule type" value="Genomic_DNA"/>
</dbReference>
<keyword evidence="4 6" id="KW-1133">Transmembrane helix</keyword>
<sequence>MLGAFPVAAPGNVGPQTVPRRMVQTGYSYGLYASSVIVLLNMAIHTVWTIVLAGVGGQTLGAVSGDKLSWTLGIVSNLFLEQTYRLKAADRIVLTCHFLVITILILL</sequence>
<evidence type="ECO:0000256" key="5">
    <source>
        <dbReference type="ARBA" id="ARBA00023136"/>
    </source>
</evidence>
<gene>
    <name evidence="7" type="ORF">BJ878DRAFT_182580</name>
</gene>
<dbReference type="Proteomes" id="UP000887226">
    <property type="component" value="Unassembled WGS sequence"/>
</dbReference>
<name>A0A9P7Z8M2_9HELO</name>
<comment type="similarity">
    <text evidence="2">Belongs to the purine-cytosine permease (2.A.39) family.</text>
</comment>
<dbReference type="Pfam" id="PF02133">
    <property type="entry name" value="Transp_cyt_pur"/>
    <property type="match status" value="1"/>
</dbReference>
<dbReference type="AlphaFoldDB" id="A0A9P7Z8M2"/>
<keyword evidence="8" id="KW-1185">Reference proteome</keyword>
<protein>
    <submittedName>
        <fullName evidence="7">Uncharacterized protein</fullName>
    </submittedName>
</protein>
<evidence type="ECO:0000256" key="3">
    <source>
        <dbReference type="ARBA" id="ARBA00022692"/>
    </source>
</evidence>
<dbReference type="GO" id="GO:0016020">
    <property type="term" value="C:membrane"/>
    <property type="evidence" value="ECO:0007669"/>
    <property type="project" value="UniProtKB-SubCell"/>
</dbReference>
<dbReference type="Gene3D" id="1.10.4160.10">
    <property type="entry name" value="Hydantoin permease"/>
    <property type="match status" value="1"/>
</dbReference>
<evidence type="ECO:0000313" key="7">
    <source>
        <dbReference type="EMBL" id="KAG9247449.1"/>
    </source>
</evidence>
<feature type="transmembrane region" description="Helical" evidence="6">
    <location>
        <begin position="29"/>
        <end position="51"/>
    </location>
</feature>
<evidence type="ECO:0000256" key="2">
    <source>
        <dbReference type="ARBA" id="ARBA00008974"/>
    </source>
</evidence>
<keyword evidence="5 6" id="KW-0472">Membrane</keyword>
<comment type="subcellular location">
    <subcellularLocation>
        <location evidence="1">Membrane</location>
        <topology evidence="1">Multi-pass membrane protein</topology>
    </subcellularLocation>
</comment>
<dbReference type="InterPro" id="IPR001248">
    <property type="entry name" value="Pur-cyt_permease"/>
</dbReference>
<dbReference type="GO" id="GO:0022857">
    <property type="term" value="F:transmembrane transporter activity"/>
    <property type="evidence" value="ECO:0007669"/>
    <property type="project" value="InterPro"/>
</dbReference>
<evidence type="ECO:0000256" key="6">
    <source>
        <dbReference type="SAM" id="Phobius"/>
    </source>
</evidence>
<proteinExistence type="inferred from homology"/>
<keyword evidence="3 6" id="KW-0812">Transmembrane</keyword>
<reference evidence="7" key="1">
    <citation type="journal article" date="2021" name="IMA Fungus">
        <title>Genomic characterization of three marine fungi, including Emericellopsis atlantica sp. nov. with signatures of a generalist lifestyle and marine biomass degradation.</title>
        <authorList>
            <person name="Hagestad O.C."/>
            <person name="Hou L."/>
            <person name="Andersen J.H."/>
            <person name="Hansen E.H."/>
            <person name="Altermark B."/>
            <person name="Li C."/>
            <person name="Kuhnert E."/>
            <person name="Cox R.J."/>
            <person name="Crous P.W."/>
            <person name="Spatafora J.W."/>
            <person name="Lail K."/>
            <person name="Amirebrahimi M."/>
            <person name="Lipzen A."/>
            <person name="Pangilinan J."/>
            <person name="Andreopoulos W."/>
            <person name="Hayes R.D."/>
            <person name="Ng V."/>
            <person name="Grigoriev I.V."/>
            <person name="Jackson S.A."/>
            <person name="Sutton T.D.S."/>
            <person name="Dobson A.D.W."/>
            <person name="Rama T."/>
        </authorList>
    </citation>
    <scope>NUCLEOTIDE SEQUENCE</scope>
    <source>
        <strain evidence="7">TRa3180A</strain>
    </source>
</reference>
<evidence type="ECO:0000256" key="4">
    <source>
        <dbReference type="ARBA" id="ARBA00022989"/>
    </source>
</evidence>
<comment type="caution">
    <text evidence="7">The sequence shown here is derived from an EMBL/GenBank/DDBJ whole genome shotgun (WGS) entry which is preliminary data.</text>
</comment>
<evidence type="ECO:0000313" key="8">
    <source>
        <dbReference type="Proteomes" id="UP000887226"/>
    </source>
</evidence>
<organism evidence="7 8">
    <name type="scientific">Calycina marina</name>
    <dbReference type="NCBI Taxonomy" id="1763456"/>
    <lineage>
        <taxon>Eukaryota</taxon>
        <taxon>Fungi</taxon>
        <taxon>Dikarya</taxon>
        <taxon>Ascomycota</taxon>
        <taxon>Pezizomycotina</taxon>
        <taxon>Leotiomycetes</taxon>
        <taxon>Helotiales</taxon>
        <taxon>Pezizellaceae</taxon>
        <taxon>Calycina</taxon>
    </lineage>
</organism>